<keyword evidence="2" id="KW-1185">Reference proteome</keyword>
<dbReference type="OrthoDB" id="5311240at2759"/>
<sequence length="572" mass="63394">MSPHSIQSRWKIDETRWESLWDEIRNEKVQPDNVHAMARVACEQFGSTLAICDDTLDKVKTAVSETPRPATVRFLGATVVHPLNDPATKLVKSIEGQRFLGLAAAVAQGRLYQAGFSESVMEWQIKLQRDVIAAEGHPDGSMSFFSQSAPSPEMVTELVDVFHQLSKDDSAITGVTIKATEAAAWVVAFIEWCLGSPPSIYMGGSQQPLSQPGSVITLIITKTPRDQLKGLEVTIHDSLNHRDQLTAPPSTKPFFGMATIGNYGKWLLEQFGFSGASLDLLHEALDNAIPQTLESFQWVEFDFSEQEHRVSTHDSCALYPLPDTHKIADVYSKLLGLAKTPKLAKTRDGILIADLPLVSQHLDSLCKNCLCSRCGRARRRKTICKETEFYKFISFITVEITVLSLFRSPDLLRIRLSREHESGGSLQQAVSQLIKTGHTTLESTVIMDLLQWARSMVGHKVATGDKGRNIMVSSGHGQVIYPSLFETLNIEKHGYLGLTSHRGILIYEGVSYETVTADNGDATQDASCELLQLSSSCPSQVSSVPLNAFNDLKVFWKVETQDNRKLSSKRFK</sequence>
<protein>
    <submittedName>
        <fullName evidence="1">Uncharacterized protein</fullName>
    </submittedName>
</protein>
<organism evidence="1 2">
    <name type="scientific">Fusarium agapanthi</name>
    <dbReference type="NCBI Taxonomy" id="1803897"/>
    <lineage>
        <taxon>Eukaryota</taxon>
        <taxon>Fungi</taxon>
        <taxon>Dikarya</taxon>
        <taxon>Ascomycota</taxon>
        <taxon>Pezizomycotina</taxon>
        <taxon>Sordariomycetes</taxon>
        <taxon>Hypocreomycetidae</taxon>
        <taxon>Hypocreales</taxon>
        <taxon>Nectriaceae</taxon>
        <taxon>Fusarium</taxon>
        <taxon>Fusarium fujikuroi species complex</taxon>
    </lineage>
</organism>
<dbReference type="Proteomes" id="UP000737391">
    <property type="component" value="Unassembled WGS sequence"/>
</dbReference>
<comment type="caution">
    <text evidence="1">The sequence shown here is derived from an EMBL/GenBank/DDBJ whole genome shotgun (WGS) entry which is preliminary data.</text>
</comment>
<evidence type="ECO:0000313" key="1">
    <source>
        <dbReference type="EMBL" id="KAF4499428.1"/>
    </source>
</evidence>
<dbReference type="AlphaFoldDB" id="A0A9P5BDM3"/>
<proteinExistence type="predicted"/>
<dbReference type="EMBL" id="LUFC02000257">
    <property type="protein sequence ID" value="KAF4499428.1"/>
    <property type="molecule type" value="Genomic_DNA"/>
</dbReference>
<reference evidence="1" key="1">
    <citation type="submission" date="2020-01" db="EMBL/GenBank/DDBJ databases">
        <title>Identification and distribution of gene clusters putatively required for synthesis of sphingolipid metabolism inhibitors in phylogenetically diverse species of the filamentous fungus Fusarium.</title>
        <authorList>
            <person name="Kim H.-S."/>
            <person name="Busman M."/>
            <person name="Brown D.W."/>
            <person name="Divon H."/>
            <person name="Uhlig S."/>
            <person name="Proctor R.H."/>
        </authorList>
    </citation>
    <scope>NUCLEOTIDE SEQUENCE</scope>
    <source>
        <strain evidence="1">NRRL 31653</strain>
    </source>
</reference>
<gene>
    <name evidence="1" type="ORF">FAGAP_4386</name>
</gene>
<name>A0A9P5BDM3_9HYPO</name>
<evidence type="ECO:0000313" key="2">
    <source>
        <dbReference type="Proteomes" id="UP000737391"/>
    </source>
</evidence>
<accession>A0A9P5BDM3</accession>